<keyword evidence="2" id="KW-0732">Signal</keyword>
<keyword evidence="1" id="KW-0175">Coiled coil</keyword>
<evidence type="ECO:0000313" key="3">
    <source>
        <dbReference type="EMBL" id="KAK0179941.1"/>
    </source>
</evidence>
<accession>A0AA39G2K3</accession>
<dbReference type="PANTHER" id="PTHR47890">
    <property type="entry name" value="LD24308P"/>
    <property type="match status" value="1"/>
</dbReference>
<dbReference type="InterPro" id="IPR032062">
    <property type="entry name" value="DUF4803"/>
</dbReference>
<dbReference type="PANTHER" id="PTHR47890:SF1">
    <property type="entry name" value="LD24308P"/>
    <property type="match status" value="1"/>
</dbReference>
<sequence length="642" mass="74710">MTIRILLGSFLIFFGFKEGIALPPILFNDIESIFICKNVMLNNGMFHWLMTTEFNNMSMRRLNEMMIEVDELSEEYNEFTNNLKQKQDERWKYTTDRQRDTEFFSPMKFQLSTLINTIDFMHKERINFGSERGYMDALLHPKISFLIDTMYKLSDTLDQIHKLIFPSFSHITPQLLQLILINAERNLPENCDQYTSAQQFVYYIYITLIITEFKGLSTLIYISSVLHHITKSNDYITGIEFVDKKFTKRVTDYYNKIYKGMLPIPRIIHRCEMRFPKRGENFIELTHTNQIWLITSGRLLANEHLYRLNCFTKCEDVDPNPMGSVTNLLIKDCVTLALAKFLKSCPAKPETGRRYMWWVHKDKIYGHDEGCPTALQTGDGDPLYYDHCHICQCAVIPQKDILYNNSILRISVTPQVSDIENNMIVSGIKFVVYKNVLHLQIQQSKFILDKINDNSSEWKSLENFKSHSNESKIESEMLSKFAGQIYLDDVMLPPKYAVTGVNFRYRSQSPQGFYLQVQGTPIDLATGDLIVADAEWFIATPNFINTPDYERQRVEINVKNLDNPTRCKDYNYDRTSNNYIKFYHSSVTKDAGQSTVPFIDAQPVETYPPFPLGGIGLFYRNKEGCGGYIAPRIFTIDISQYN</sequence>
<name>A0AA39G2K3_MICHY</name>
<dbReference type="AlphaFoldDB" id="A0AA39G2K3"/>
<gene>
    <name evidence="3" type="ORF">PV327_005636</name>
</gene>
<organism evidence="3 4">
    <name type="scientific">Microctonus hyperodae</name>
    <name type="common">Parasitoid wasp</name>
    <dbReference type="NCBI Taxonomy" id="165561"/>
    <lineage>
        <taxon>Eukaryota</taxon>
        <taxon>Metazoa</taxon>
        <taxon>Ecdysozoa</taxon>
        <taxon>Arthropoda</taxon>
        <taxon>Hexapoda</taxon>
        <taxon>Insecta</taxon>
        <taxon>Pterygota</taxon>
        <taxon>Neoptera</taxon>
        <taxon>Endopterygota</taxon>
        <taxon>Hymenoptera</taxon>
        <taxon>Apocrita</taxon>
        <taxon>Ichneumonoidea</taxon>
        <taxon>Braconidae</taxon>
        <taxon>Euphorinae</taxon>
        <taxon>Microctonus</taxon>
    </lineage>
</organism>
<reference evidence="3" key="1">
    <citation type="journal article" date="2023" name="bioRxiv">
        <title>Scaffold-level genome assemblies of two parasitoid biocontrol wasps reveal the parthenogenesis mechanism and an associated novel virus.</title>
        <authorList>
            <person name="Inwood S."/>
            <person name="Skelly J."/>
            <person name="Guhlin J."/>
            <person name="Harrop T."/>
            <person name="Goldson S."/>
            <person name="Dearden P."/>
        </authorList>
    </citation>
    <scope>NUCLEOTIDE SEQUENCE</scope>
    <source>
        <strain evidence="3">Lincoln</strain>
        <tissue evidence="3">Whole body</tissue>
    </source>
</reference>
<reference evidence="3" key="2">
    <citation type="submission" date="2023-03" db="EMBL/GenBank/DDBJ databases">
        <authorList>
            <person name="Inwood S.N."/>
            <person name="Skelly J.G."/>
            <person name="Guhlin J."/>
            <person name="Harrop T.W.R."/>
            <person name="Goldson S.G."/>
            <person name="Dearden P.K."/>
        </authorList>
    </citation>
    <scope>NUCLEOTIDE SEQUENCE</scope>
    <source>
        <strain evidence="3">Lincoln</strain>
        <tissue evidence="3">Whole body</tissue>
    </source>
</reference>
<evidence type="ECO:0000256" key="1">
    <source>
        <dbReference type="SAM" id="Coils"/>
    </source>
</evidence>
<comment type="caution">
    <text evidence="3">The sequence shown here is derived from an EMBL/GenBank/DDBJ whole genome shotgun (WGS) entry which is preliminary data.</text>
</comment>
<dbReference type="Pfam" id="PF16061">
    <property type="entry name" value="DUF4803"/>
    <property type="match status" value="1"/>
</dbReference>
<evidence type="ECO:0000313" key="4">
    <source>
        <dbReference type="Proteomes" id="UP001168972"/>
    </source>
</evidence>
<feature type="coiled-coil region" evidence="1">
    <location>
        <begin position="55"/>
        <end position="89"/>
    </location>
</feature>
<feature type="chain" id="PRO_5041422345" evidence="2">
    <location>
        <begin position="22"/>
        <end position="642"/>
    </location>
</feature>
<evidence type="ECO:0000256" key="2">
    <source>
        <dbReference type="SAM" id="SignalP"/>
    </source>
</evidence>
<dbReference type="EMBL" id="JAQQBR010000003">
    <property type="protein sequence ID" value="KAK0179941.1"/>
    <property type="molecule type" value="Genomic_DNA"/>
</dbReference>
<dbReference type="Proteomes" id="UP001168972">
    <property type="component" value="Unassembled WGS sequence"/>
</dbReference>
<feature type="signal peptide" evidence="2">
    <location>
        <begin position="1"/>
        <end position="21"/>
    </location>
</feature>
<protein>
    <submittedName>
        <fullName evidence="3">Uncharacterized protein</fullName>
    </submittedName>
</protein>
<proteinExistence type="predicted"/>
<keyword evidence="4" id="KW-1185">Reference proteome</keyword>